<feature type="transmembrane region" description="Helical" evidence="6">
    <location>
        <begin position="223"/>
        <end position="245"/>
    </location>
</feature>
<dbReference type="Proteomes" id="UP000305675">
    <property type="component" value="Unassembled WGS sequence"/>
</dbReference>
<evidence type="ECO:0000313" key="11">
    <source>
        <dbReference type="Proteomes" id="UP000305675"/>
    </source>
</evidence>
<dbReference type="SUPFAM" id="SSF56281">
    <property type="entry name" value="Metallo-hydrolase/oxidoreductase"/>
    <property type="match status" value="1"/>
</dbReference>
<comment type="subcellular location">
    <subcellularLocation>
        <location evidence="1">Cell membrane</location>
        <topology evidence="1">Multi-pass membrane protein</topology>
    </subcellularLocation>
</comment>
<protein>
    <submittedName>
        <fullName evidence="10">DNA internalization-related competence protein ComEC/Rec2</fullName>
    </submittedName>
</protein>
<evidence type="ECO:0000256" key="1">
    <source>
        <dbReference type="ARBA" id="ARBA00004651"/>
    </source>
</evidence>
<dbReference type="InterPro" id="IPR025405">
    <property type="entry name" value="DUF4131"/>
</dbReference>
<sequence length="732" mass="80433">MNQFLLGWVMVMASALFWPRLLTHPELILLLLVSILTVRRWPLVGGALLAVCWFSFHASSQVKQSDALVEGVYTFEARLLSLVDSEALYQRTDWRVESVGEQSQKFHLPKHLKLSIDSQVDWQLGQRFRLTARLQRPSTTLNQYGFNGWRHALSKGIGAKGQIIAAQRLSAEVGWRQPLAQQLLTATSELPQGDLLRALAMADRRGIDSERWQQLRAAGLSHLIAISGLHLGTIAMLTLVVGGWACRLTPFGQGGRSWAWVLLLSAVAVSAYAALAGLSIATQRALVMTLAGLALVASGRFSRPWELLLRACALLLLWQPLAVLSPGIWLSAGAVASILLLLWAKPTWVQGPVLTLVWIQLGLTLTLSLVQQAWFGSVTLHGLWANLLMVPWVTLVALPLTLLSSLLLWLTPSGLGLSEWLLWLADWSLWPVAKVAAVAANLPGAQLVLPIAIGALMLVPVALWLIWRRPLGGAVWLGAALLLPSLISLLPEAPQRWRVHVLDVRQGLSVVVERGAKALIYDTGAGFPSGFNYVDAVVAPFIKGRGITQVEWLVVSHGDNDHAGGKEAAIRQWPDIKLIEGQGCLSAPQRWQGLDLRWQKSPLKGNNGSCVLRISGAHHSILLPGDIERAAEKQLQFEPATVLVSPHHGSRSSSSGRWVAKVSPQAVVHPAGRGNRWQFPHPQVVARYQKVGAKQWTTGQQGQVSFTFGQPQWQGQSYSEHLAPYWYNRLNW</sequence>
<feature type="domain" description="DUF4131" evidence="9">
    <location>
        <begin position="28"/>
        <end position="163"/>
    </location>
</feature>
<feature type="transmembrane region" description="Helical" evidence="6">
    <location>
        <begin position="421"/>
        <end position="441"/>
    </location>
</feature>
<dbReference type="Pfam" id="PF00753">
    <property type="entry name" value="Lactamase_B"/>
    <property type="match status" value="1"/>
</dbReference>
<dbReference type="InterPro" id="IPR001279">
    <property type="entry name" value="Metallo-B-lactamas"/>
</dbReference>
<dbReference type="Gene3D" id="3.60.15.10">
    <property type="entry name" value="Ribonuclease Z/Hydroxyacylglutathione hydrolase-like"/>
    <property type="match status" value="2"/>
</dbReference>
<feature type="transmembrane region" description="Helical" evidence="6">
    <location>
        <begin position="27"/>
        <end position="56"/>
    </location>
</feature>
<dbReference type="InterPro" id="IPR036866">
    <property type="entry name" value="RibonucZ/Hydroxyglut_hydro"/>
</dbReference>
<keyword evidence="4 6" id="KW-1133">Transmembrane helix</keyword>
<feature type="transmembrane region" description="Helical" evidence="6">
    <location>
        <begin position="474"/>
        <end position="491"/>
    </location>
</feature>
<name>A0A4U1BTL6_9GAMM</name>
<dbReference type="EMBL" id="SWCJ01000001">
    <property type="protein sequence ID" value="TKB58532.1"/>
    <property type="molecule type" value="Genomic_DNA"/>
</dbReference>
<evidence type="ECO:0000256" key="4">
    <source>
        <dbReference type="ARBA" id="ARBA00022989"/>
    </source>
</evidence>
<proteinExistence type="predicted"/>
<keyword evidence="3 6" id="KW-0812">Transmembrane</keyword>
<accession>A0A4U1BTL6</accession>
<evidence type="ECO:0000256" key="2">
    <source>
        <dbReference type="ARBA" id="ARBA00022475"/>
    </source>
</evidence>
<evidence type="ECO:0000256" key="5">
    <source>
        <dbReference type="ARBA" id="ARBA00023136"/>
    </source>
</evidence>
<comment type="caution">
    <text evidence="10">The sequence shown here is derived from an EMBL/GenBank/DDBJ whole genome shotgun (WGS) entry which is preliminary data.</text>
</comment>
<evidence type="ECO:0000256" key="3">
    <source>
        <dbReference type="ARBA" id="ARBA00022692"/>
    </source>
</evidence>
<evidence type="ECO:0000259" key="9">
    <source>
        <dbReference type="Pfam" id="PF13567"/>
    </source>
</evidence>
<dbReference type="PANTHER" id="PTHR30619:SF1">
    <property type="entry name" value="RECOMBINATION PROTEIN 2"/>
    <property type="match status" value="1"/>
</dbReference>
<dbReference type="RefSeq" id="WP_136861680.1">
    <property type="nucleotide sequence ID" value="NZ_SWCJ01000001.1"/>
</dbReference>
<evidence type="ECO:0000313" key="10">
    <source>
        <dbReference type="EMBL" id="TKB58532.1"/>
    </source>
</evidence>
<dbReference type="AlphaFoldDB" id="A0A4U1BTL6"/>
<dbReference type="InterPro" id="IPR052159">
    <property type="entry name" value="Competence_DNA_uptake"/>
</dbReference>
<organism evidence="10 11">
    <name type="scientific">Ferrimonas aestuarii</name>
    <dbReference type="NCBI Taxonomy" id="2569539"/>
    <lineage>
        <taxon>Bacteria</taxon>
        <taxon>Pseudomonadati</taxon>
        <taxon>Pseudomonadota</taxon>
        <taxon>Gammaproteobacteria</taxon>
        <taxon>Alteromonadales</taxon>
        <taxon>Ferrimonadaceae</taxon>
        <taxon>Ferrimonas</taxon>
    </lineage>
</organism>
<dbReference type="Pfam" id="PF13567">
    <property type="entry name" value="DUF4131"/>
    <property type="match status" value="1"/>
</dbReference>
<feature type="transmembrane region" description="Helical" evidence="6">
    <location>
        <begin position="257"/>
        <end position="278"/>
    </location>
</feature>
<dbReference type="InterPro" id="IPR004477">
    <property type="entry name" value="ComEC_N"/>
</dbReference>
<dbReference type="GO" id="GO:0030420">
    <property type="term" value="P:establishment of competence for transformation"/>
    <property type="evidence" value="ECO:0007669"/>
    <property type="project" value="InterPro"/>
</dbReference>
<evidence type="ECO:0000256" key="6">
    <source>
        <dbReference type="SAM" id="Phobius"/>
    </source>
</evidence>
<feature type="transmembrane region" description="Helical" evidence="6">
    <location>
        <begin position="285"/>
        <end position="301"/>
    </location>
</feature>
<dbReference type="PANTHER" id="PTHR30619">
    <property type="entry name" value="DNA INTERNALIZATION/COMPETENCE PROTEIN COMEC/REC2"/>
    <property type="match status" value="1"/>
</dbReference>
<dbReference type="OrthoDB" id="9761531at2"/>
<keyword evidence="5 6" id="KW-0472">Membrane</keyword>
<feature type="transmembrane region" description="Helical" evidence="6">
    <location>
        <begin position="387"/>
        <end position="409"/>
    </location>
</feature>
<feature type="transmembrane region" description="Helical" evidence="6">
    <location>
        <begin position="321"/>
        <end position="344"/>
    </location>
</feature>
<reference evidence="10 11" key="1">
    <citation type="submission" date="2019-04" db="EMBL/GenBank/DDBJ databases">
        <authorList>
            <person name="Hwang J.C."/>
        </authorList>
    </citation>
    <scope>NUCLEOTIDE SEQUENCE [LARGE SCALE GENOMIC DNA]</scope>
    <source>
        <strain evidence="10 11">IMCC35002</strain>
    </source>
</reference>
<evidence type="ECO:0000259" key="7">
    <source>
        <dbReference type="Pfam" id="PF00753"/>
    </source>
</evidence>
<feature type="domain" description="Metallo-beta-lactamase" evidence="7">
    <location>
        <begin position="503"/>
        <end position="574"/>
    </location>
</feature>
<gene>
    <name evidence="10" type="ORF">FCL42_01940</name>
</gene>
<dbReference type="InterPro" id="IPR035681">
    <property type="entry name" value="ComA-like_MBL"/>
</dbReference>
<feature type="domain" description="ComEC/Rec2-related protein" evidence="8">
    <location>
        <begin position="199"/>
        <end position="466"/>
    </location>
</feature>
<dbReference type="NCBIfam" id="TIGR00361">
    <property type="entry name" value="ComEC_Rec2"/>
    <property type="match status" value="1"/>
</dbReference>
<feature type="transmembrane region" description="Helical" evidence="6">
    <location>
        <begin position="447"/>
        <end position="467"/>
    </location>
</feature>
<dbReference type="InterPro" id="IPR004797">
    <property type="entry name" value="Competence_ComEC/Rec2"/>
</dbReference>
<evidence type="ECO:0000259" key="8">
    <source>
        <dbReference type="Pfam" id="PF03772"/>
    </source>
</evidence>
<keyword evidence="2" id="KW-1003">Cell membrane</keyword>
<dbReference type="GO" id="GO:0005886">
    <property type="term" value="C:plasma membrane"/>
    <property type="evidence" value="ECO:0007669"/>
    <property type="project" value="UniProtKB-SubCell"/>
</dbReference>
<dbReference type="Pfam" id="PF03772">
    <property type="entry name" value="Competence"/>
    <property type="match status" value="1"/>
</dbReference>
<keyword evidence="11" id="KW-1185">Reference proteome</keyword>
<dbReference type="CDD" id="cd07731">
    <property type="entry name" value="ComA-like_MBL-fold"/>
    <property type="match status" value="1"/>
</dbReference>
<dbReference type="NCBIfam" id="TIGR00360">
    <property type="entry name" value="ComEC_N-term"/>
    <property type="match status" value="1"/>
</dbReference>
<feature type="transmembrane region" description="Helical" evidence="6">
    <location>
        <begin position="356"/>
        <end position="375"/>
    </location>
</feature>